<sequence length="165" mass="19042">MKERETIVRLRDLRRLRERGANETVFRRHAALNEAKWEVEKAAHTTERHLQEAAAAEQSEFESLVGQPVDVRRMHQLEGQFQKGTADLARLRDVELQAAATARERKDQLARAREDHNRHMRAVTKLDGLLDRLSSRSIGGWARCEEFEEEETAADRRPSKHKGGL</sequence>
<evidence type="ECO:0000313" key="2">
    <source>
        <dbReference type="Proteomes" id="UP001320831"/>
    </source>
</evidence>
<name>A0ABT2LTY2_9HYPH</name>
<dbReference type="Proteomes" id="UP001320831">
    <property type="component" value="Unassembled WGS sequence"/>
</dbReference>
<dbReference type="InterPro" id="IPR009929">
    <property type="entry name" value="T3SS_YscO"/>
</dbReference>
<dbReference type="RefSeq" id="WP_260905053.1">
    <property type="nucleotide sequence ID" value="NZ_JAOCZP010000005.1"/>
</dbReference>
<reference evidence="1 2" key="1">
    <citation type="submission" date="2022-09" db="EMBL/GenBank/DDBJ databases">
        <title>Chelativorans salina sp. nov., a novel slightly halophilic bacterium isolated from a saline lake sediment enrichment.</title>
        <authorList>
            <person name="Gao L."/>
            <person name="Fang B.-Z."/>
            <person name="Li W.-J."/>
        </authorList>
    </citation>
    <scope>NUCLEOTIDE SEQUENCE [LARGE SCALE GENOMIC DNA]</scope>
    <source>
        <strain evidence="1 2">EGI FJ00035</strain>
    </source>
</reference>
<comment type="caution">
    <text evidence="1">The sequence shown here is derived from an EMBL/GenBank/DDBJ whole genome shotgun (WGS) entry which is preliminary data.</text>
</comment>
<proteinExistence type="predicted"/>
<gene>
    <name evidence="1" type="ORF">N5A92_17520</name>
</gene>
<dbReference type="Gene3D" id="1.10.287.1700">
    <property type="match status" value="1"/>
</dbReference>
<keyword evidence="2" id="KW-1185">Reference proteome</keyword>
<dbReference type="EMBL" id="JAOCZP010000005">
    <property type="protein sequence ID" value="MCT7376833.1"/>
    <property type="molecule type" value="Genomic_DNA"/>
</dbReference>
<accession>A0ABT2LTY2</accession>
<organism evidence="1 2">
    <name type="scientific">Chelativorans salis</name>
    <dbReference type="NCBI Taxonomy" id="2978478"/>
    <lineage>
        <taxon>Bacteria</taxon>
        <taxon>Pseudomonadati</taxon>
        <taxon>Pseudomonadota</taxon>
        <taxon>Alphaproteobacteria</taxon>
        <taxon>Hyphomicrobiales</taxon>
        <taxon>Phyllobacteriaceae</taxon>
        <taxon>Chelativorans</taxon>
    </lineage>
</organism>
<dbReference type="Pfam" id="PF07321">
    <property type="entry name" value="YscO"/>
    <property type="match status" value="1"/>
</dbReference>
<protein>
    <submittedName>
        <fullName evidence="1">YscO family type III secretion system apparatus protein</fullName>
    </submittedName>
</protein>
<dbReference type="InterPro" id="IPR053716">
    <property type="entry name" value="Flag_assembly_chemotaxis_eff"/>
</dbReference>
<evidence type="ECO:0000313" key="1">
    <source>
        <dbReference type="EMBL" id="MCT7376833.1"/>
    </source>
</evidence>